<gene>
    <name evidence="1" type="ORF">LCGC14_2434020</name>
</gene>
<sequence>MIRFLADTYEQSQRLRIETGERIRAVLQGRDRAWGNVLDGFTHPHKALKGDTSLPCDRCKSILEDIGKGKSVGPVPILGSTYQRHWTGERECFAAMNGALIGHPAWPWLKEVKGIGATLACKLLARLDVHKADTPSAFWAYCGLATILATLYHCEVCGMDRAFPVGYKVTGKHTKLKGSRVCKGLLVAAGEGRCAQPKPGRGQKAPYDQYAKKICYLIAMQFIKARGCPYEGHYRSQRAKAERERPGWSAGRIHLTALRKTEKLFLSHLWLVWREAEGLPVTVPYAQA</sequence>
<proteinExistence type="predicted"/>
<evidence type="ECO:0008006" key="2">
    <source>
        <dbReference type="Google" id="ProtNLM"/>
    </source>
</evidence>
<accession>A0A0F9EF05</accession>
<reference evidence="1" key="1">
    <citation type="journal article" date="2015" name="Nature">
        <title>Complex archaea that bridge the gap between prokaryotes and eukaryotes.</title>
        <authorList>
            <person name="Spang A."/>
            <person name="Saw J.H."/>
            <person name="Jorgensen S.L."/>
            <person name="Zaremba-Niedzwiedzka K."/>
            <person name="Martijn J."/>
            <person name="Lind A.E."/>
            <person name="van Eijk R."/>
            <person name="Schleper C."/>
            <person name="Guy L."/>
            <person name="Ettema T.J."/>
        </authorList>
    </citation>
    <scope>NUCLEOTIDE SEQUENCE</scope>
</reference>
<comment type="caution">
    <text evidence="1">The sequence shown here is derived from an EMBL/GenBank/DDBJ whole genome shotgun (WGS) entry which is preliminary data.</text>
</comment>
<dbReference type="EMBL" id="LAZR01037295">
    <property type="protein sequence ID" value="KKL22583.1"/>
    <property type="molecule type" value="Genomic_DNA"/>
</dbReference>
<dbReference type="AlphaFoldDB" id="A0A0F9EF05"/>
<organism evidence="1">
    <name type="scientific">marine sediment metagenome</name>
    <dbReference type="NCBI Taxonomy" id="412755"/>
    <lineage>
        <taxon>unclassified sequences</taxon>
        <taxon>metagenomes</taxon>
        <taxon>ecological metagenomes</taxon>
    </lineage>
</organism>
<name>A0A0F9EF05_9ZZZZ</name>
<protein>
    <recommendedName>
        <fullName evidence="2">Transposase IS116/IS110/IS902 family protein</fullName>
    </recommendedName>
</protein>
<evidence type="ECO:0000313" key="1">
    <source>
        <dbReference type="EMBL" id="KKL22583.1"/>
    </source>
</evidence>
<feature type="non-terminal residue" evidence="1">
    <location>
        <position position="288"/>
    </location>
</feature>